<feature type="region of interest" description="Disordered" evidence="1">
    <location>
        <begin position="1"/>
        <end position="22"/>
    </location>
</feature>
<organism evidence="2 3">
    <name type="scientific">Zingiber officinale</name>
    <name type="common">Ginger</name>
    <name type="synonym">Amomum zingiber</name>
    <dbReference type="NCBI Taxonomy" id="94328"/>
    <lineage>
        <taxon>Eukaryota</taxon>
        <taxon>Viridiplantae</taxon>
        <taxon>Streptophyta</taxon>
        <taxon>Embryophyta</taxon>
        <taxon>Tracheophyta</taxon>
        <taxon>Spermatophyta</taxon>
        <taxon>Magnoliopsida</taxon>
        <taxon>Liliopsida</taxon>
        <taxon>Zingiberales</taxon>
        <taxon>Zingiberaceae</taxon>
        <taxon>Zingiber</taxon>
    </lineage>
</organism>
<dbReference type="AlphaFoldDB" id="A0A8J5C8W9"/>
<name>A0A8J5C8W9_ZINOF</name>
<dbReference type="Proteomes" id="UP000734854">
    <property type="component" value="Unassembled WGS sequence"/>
</dbReference>
<evidence type="ECO:0000313" key="3">
    <source>
        <dbReference type="Proteomes" id="UP000734854"/>
    </source>
</evidence>
<reference evidence="2 3" key="1">
    <citation type="submission" date="2020-08" db="EMBL/GenBank/DDBJ databases">
        <title>Plant Genome Project.</title>
        <authorList>
            <person name="Zhang R.-G."/>
        </authorList>
    </citation>
    <scope>NUCLEOTIDE SEQUENCE [LARGE SCALE GENOMIC DNA]</scope>
    <source>
        <tissue evidence="2">Rhizome</tissue>
    </source>
</reference>
<comment type="caution">
    <text evidence="2">The sequence shown here is derived from an EMBL/GenBank/DDBJ whole genome shotgun (WGS) entry which is preliminary data.</text>
</comment>
<keyword evidence="3" id="KW-1185">Reference proteome</keyword>
<dbReference type="EMBL" id="JACMSC010000021">
    <property type="protein sequence ID" value="KAG6469762.1"/>
    <property type="molecule type" value="Genomic_DNA"/>
</dbReference>
<evidence type="ECO:0000256" key="1">
    <source>
        <dbReference type="SAM" id="MobiDB-lite"/>
    </source>
</evidence>
<sequence length="87" mass="9648">MDAVQNLRSVAKRTSARTGLTSSTSLTLILQRSKRTRPRKSYSLEKNNTICTIIPRDPHSIVSKYGCQGLGDDRTFLPLVSQSLQAL</sequence>
<gene>
    <name evidence="2" type="ORF">ZIOFF_070693</name>
</gene>
<evidence type="ECO:0000313" key="2">
    <source>
        <dbReference type="EMBL" id="KAG6469762.1"/>
    </source>
</evidence>
<proteinExistence type="predicted"/>
<accession>A0A8J5C8W9</accession>
<protein>
    <submittedName>
        <fullName evidence="2">Uncharacterized protein</fullName>
    </submittedName>
</protein>